<proteinExistence type="predicted"/>
<gene>
    <name evidence="2" type="ORF">EV194_102248</name>
</gene>
<dbReference type="Pfam" id="PF00128">
    <property type="entry name" value="Alpha-amylase"/>
    <property type="match status" value="1"/>
</dbReference>
<dbReference type="SMART" id="SM00642">
    <property type="entry name" value="Aamy"/>
    <property type="match status" value="1"/>
</dbReference>
<dbReference type="InterPro" id="IPR017853">
    <property type="entry name" value="GH"/>
</dbReference>
<dbReference type="InterPro" id="IPR013780">
    <property type="entry name" value="Glyco_hydro_b"/>
</dbReference>
<dbReference type="CDD" id="cd11349">
    <property type="entry name" value="AmyAc_3"/>
    <property type="match status" value="1"/>
</dbReference>
<dbReference type="AlphaFoldDB" id="A0A4R2GN14"/>
<accession>A0A4R2GN14</accession>
<organism evidence="2 3">
    <name type="scientific">Natronoflexus pectinivorans</name>
    <dbReference type="NCBI Taxonomy" id="682526"/>
    <lineage>
        <taxon>Bacteria</taxon>
        <taxon>Pseudomonadati</taxon>
        <taxon>Bacteroidota</taxon>
        <taxon>Bacteroidia</taxon>
        <taxon>Marinilabiliales</taxon>
        <taxon>Marinilabiliaceae</taxon>
        <taxon>Natronoflexus</taxon>
    </lineage>
</organism>
<evidence type="ECO:0000259" key="1">
    <source>
        <dbReference type="SMART" id="SM00642"/>
    </source>
</evidence>
<dbReference type="GO" id="GO:0009313">
    <property type="term" value="P:oligosaccharide catabolic process"/>
    <property type="evidence" value="ECO:0007669"/>
    <property type="project" value="TreeGrafter"/>
</dbReference>
<dbReference type="SUPFAM" id="SSF51011">
    <property type="entry name" value="Glycosyl hydrolase domain"/>
    <property type="match status" value="1"/>
</dbReference>
<protein>
    <submittedName>
        <fullName evidence="2">Glycosidase</fullName>
    </submittedName>
</protein>
<name>A0A4R2GN14_9BACT</name>
<evidence type="ECO:0000313" key="2">
    <source>
        <dbReference type="EMBL" id="TCO09819.1"/>
    </source>
</evidence>
<feature type="domain" description="Glycosyl hydrolase family 13 catalytic" evidence="1">
    <location>
        <begin position="39"/>
        <end position="452"/>
    </location>
</feature>
<keyword evidence="2" id="KW-0326">Glycosidase</keyword>
<dbReference type="Proteomes" id="UP000295221">
    <property type="component" value="Unassembled WGS sequence"/>
</dbReference>
<dbReference type="SUPFAM" id="SSF51445">
    <property type="entry name" value="(Trans)glycosidases"/>
    <property type="match status" value="1"/>
</dbReference>
<dbReference type="InterPro" id="IPR006047">
    <property type="entry name" value="GH13_cat_dom"/>
</dbReference>
<dbReference type="PANTHER" id="PTHR10357">
    <property type="entry name" value="ALPHA-AMYLASE FAMILY MEMBER"/>
    <property type="match status" value="1"/>
</dbReference>
<dbReference type="GO" id="GO:0004556">
    <property type="term" value="F:alpha-amylase activity"/>
    <property type="evidence" value="ECO:0007669"/>
    <property type="project" value="TreeGrafter"/>
</dbReference>
<dbReference type="PANTHER" id="PTHR10357:SF205">
    <property type="entry name" value="O-GLYCOSYL HYDROLASE FAMILY 13"/>
    <property type="match status" value="1"/>
</dbReference>
<evidence type="ECO:0000313" key="3">
    <source>
        <dbReference type="Proteomes" id="UP000295221"/>
    </source>
</evidence>
<keyword evidence="3" id="KW-1185">Reference proteome</keyword>
<reference evidence="2 3" key="1">
    <citation type="submission" date="2019-03" db="EMBL/GenBank/DDBJ databases">
        <title>Genomic Encyclopedia of Type Strains, Phase IV (KMG-IV): sequencing the most valuable type-strain genomes for metagenomic binning, comparative biology and taxonomic classification.</title>
        <authorList>
            <person name="Goeker M."/>
        </authorList>
    </citation>
    <scope>NUCLEOTIDE SEQUENCE [LARGE SCALE GENOMIC DNA]</scope>
    <source>
        <strain evidence="2 3">DSM 24179</strain>
    </source>
</reference>
<keyword evidence="2" id="KW-0378">Hydrolase</keyword>
<dbReference type="Gene3D" id="2.60.40.1180">
    <property type="entry name" value="Golgi alpha-mannosidase II"/>
    <property type="match status" value="1"/>
</dbReference>
<dbReference type="Gene3D" id="3.20.20.80">
    <property type="entry name" value="Glycosidases"/>
    <property type="match status" value="2"/>
</dbReference>
<comment type="caution">
    <text evidence="2">The sequence shown here is derived from an EMBL/GenBank/DDBJ whole genome shotgun (WGS) entry which is preliminary data.</text>
</comment>
<dbReference type="EMBL" id="SLWK01000002">
    <property type="protein sequence ID" value="TCO09819.1"/>
    <property type="molecule type" value="Genomic_DNA"/>
</dbReference>
<sequence length="597" mass="68100">MLNNGKLISKISYFYLDVFFSGFEGKKFRMDKHRFVIYQLLPRLFGNTKSVNVPNGNIDQNGCGKFNDISKEALISIAGLGATHVWYTGVIEHATCSDFSKYGIAADSPDVVKGQAGSPYAIKDYYDVAPDLAVDVNNRMAEFENLITRTHAAGLKVIIDLVPNHVARNYNSDAAPKGIEPFGKKDNKKVSFAKDNNYYYLPGTTFKPPLQISNEKPWKETPARATGNDCFSPTPSVNDWYETVKLNYGVDYPGDTQVDFEPEPDTWKKMLDIVLYWSQKGVDGFRCDMAGMVPVEFWRWMIGEVRSKFPEMLFIAEIYEADRYQDYIFKGGFDFLYDKVVLYDALRDVMEGKVPASGLTDCWQKTDGLHHFLLYFLENHDEQRLSSDFFMTVGHKAIPGMTVAATMFNNPLLIYFGQELGERGMDEEGFSGRDGRTTIFDYWSLKLIQNWRSNGDWTGADLPKAAAELRSFYQKLLTIIHQKPAFYKGRFYDLMWVNRHESFCHDKIYAFMRYEGGHCFLILANFSDKQQSYKLKIPLDAMDTCGMEKELFYNGIDLLGFNRPLQFPAAVALNGGIGGRLEPYTASIYELKGYVLD</sequence>